<proteinExistence type="predicted"/>
<protein>
    <submittedName>
        <fullName evidence="3">Beta-lactamase-like protein</fullName>
    </submittedName>
</protein>
<dbReference type="STRING" id="335541.Swol_0338"/>
<dbReference type="HOGENOM" id="CLU_031317_1_0_9"/>
<dbReference type="InterPro" id="IPR036866">
    <property type="entry name" value="RibonucZ/Hydroxyglut_hydro"/>
</dbReference>
<dbReference type="KEGG" id="swo:Swol_0338"/>
<evidence type="ECO:0000256" key="1">
    <source>
        <dbReference type="ARBA" id="ARBA00022759"/>
    </source>
</evidence>
<dbReference type="EMBL" id="CP000448">
    <property type="protein sequence ID" value="ABI67679.1"/>
    <property type="molecule type" value="Genomic_DNA"/>
</dbReference>
<dbReference type="PANTHER" id="PTHR46018:SF2">
    <property type="entry name" value="ZINC PHOSPHODIESTERASE ELAC PROTEIN 1"/>
    <property type="match status" value="1"/>
</dbReference>
<dbReference type="SUPFAM" id="SSF56281">
    <property type="entry name" value="Metallo-hydrolase/oxidoreductase"/>
    <property type="match status" value="1"/>
</dbReference>
<dbReference type="RefSeq" id="WP_011639787.1">
    <property type="nucleotide sequence ID" value="NC_008346.1"/>
</dbReference>
<evidence type="ECO:0000313" key="4">
    <source>
        <dbReference type="Proteomes" id="UP000001968"/>
    </source>
</evidence>
<keyword evidence="1" id="KW-0378">Hydrolase</keyword>
<dbReference type="CDD" id="cd07715">
    <property type="entry name" value="TaR3-like_MBL-fold"/>
    <property type="match status" value="1"/>
</dbReference>
<dbReference type="Pfam" id="PF12706">
    <property type="entry name" value="Lactamase_B_2"/>
    <property type="match status" value="1"/>
</dbReference>
<reference evidence="4" key="1">
    <citation type="journal article" date="2010" name="Environ. Microbiol.">
        <title>The genome of Syntrophomonas wolfei: new insights into syntrophic metabolism and biohydrogen production.</title>
        <authorList>
            <person name="Sieber J.R."/>
            <person name="Sims D.R."/>
            <person name="Han C."/>
            <person name="Kim E."/>
            <person name="Lykidis A."/>
            <person name="Lapidus A.L."/>
            <person name="McDonnald E."/>
            <person name="Rohlin L."/>
            <person name="Culley D.E."/>
            <person name="Gunsalus R."/>
            <person name="McInerney M.J."/>
        </authorList>
    </citation>
    <scope>NUCLEOTIDE SEQUENCE [LARGE SCALE GENOMIC DNA]</scope>
    <source>
        <strain evidence="4">DSM 2245B / Goettingen</strain>
    </source>
</reference>
<sequence>MTKRNFEVTFWGVRGSLPVPGPHTIKYGGNTSCVQVQIGQRLFIMDAGTGIHHLGQQLLKSQSQISGEIFISHTHWDHIQGFPFFAPAFIKGNRFVLYGQSKVNSTFADLMRGQMTYQHFPVSLGEMGASIEFHELDSGSKLDLGEQIRLRTVHTNHPNGSLAYRLDYDGRSCCYITDTEHYSCVDPRLKAFCEETDLMIYDSNYTDEEYPRFLGYGHSTWQEGIKLAQAAGAKKLVLFHHDKARSDGEMDKIEKEAQRCFPNCIAAREGLVINL</sequence>
<dbReference type="PANTHER" id="PTHR46018">
    <property type="entry name" value="ZINC PHOSPHODIESTERASE ELAC PROTEIN 1"/>
    <property type="match status" value="1"/>
</dbReference>
<dbReference type="Gene3D" id="3.60.15.10">
    <property type="entry name" value="Ribonuclease Z/Hydroxyacylglutathione hydrolase-like"/>
    <property type="match status" value="1"/>
</dbReference>
<keyword evidence="1" id="KW-0540">Nuclease</keyword>
<gene>
    <name evidence="3" type="ordered locus">Swol_0338</name>
</gene>
<dbReference type="Proteomes" id="UP000001968">
    <property type="component" value="Chromosome"/>
</dbReference>
<accession>Q0B025</accession>
<name>Q0B025_SYNWW</name>
<dbReference type="OrthoDB" id="9800940at2"/>
<keyword evidence="1" id="KW-0255">Endonuclease</keyword>
<organism evidence="3 4">
    <name type="scientific">Syntrophomonas wolfei subsp. wolfei (strain DSM 2245B / Goettingen)</name>
    <dbReference type="NCBI Taxonomy" id="335541"/>
    <lineage>
        <taxon>Bacteria</taxon>
        <taxon>Bacillati</taxon>
        <taxon>Bacillota</taxon>
        <taxon>Clostridia</taxon>
        <taxon>Eubacteriales</taxon>
        <taxon>Syntrophomonadaceae</taxon>
        <taxon>Syntrophomonas</taxon>
    </lineage>
</organism>
<keyword evidence="4" id="KW-1185">Reference proteome</keyword>
<evidence type="ECO:0000259" key="2">
    <source>
        <dbReference type="SMART" id="SM00849"/>
    </source>
</evidence>
<dbReference type="GO" id="GO:0042781">
    <property type="term" value="F:3'-tRNA processing endoribonuclease activity"/>
    <property type="evidence" value="ECO:0007669"/>
    <property type="project" value="TreeGrafter"/>
</dbReference>
<dbReference type="eggNOG" id="COG1235">
    <property type="taxonomic scope" value="Bacteria"/>
</dbReference>
<evidence type="ECO:0000313" key="3">
    <source>
        <dbReference type="EMBL" id="ABI67679.1"/>
    </source>
</evidence>
<feature type="domain" description="Metallo-beta-lactamase" evidence="2">
    <location>
        <begin position="30"/>
        <end position="218"/>
    </location>
</feature>
<dbReference type="AlphaFoldDB" id="Q0B025"/>
<dbReference type="SMART" id="SM00849">
    <property type="entry name" value="Lactamase_B"/>
    <property type="match status" value="1"/>
</dbReference>
<dbReference type="InterPro" id="IPR001279">
    <property type="entry name" value="Metallo-B-lactamas"/>
</dbReference>